<evidence type="ECO:0000259" key="5">
    <source>
        <dbReference type="PROSITE" id="PS51063"/>
    </source>
</evidence>
<dbReference type="GO" id="GO:0003677">
    <property type="term" value="F:DNA binding"/>
    <property type="evidence" value="ECO:0007669"/>
    <property type="project" value="UniProtKB-KW"/>
</dbReference>
<dbReference type="InterPro" id="IPR014710">
    <property type="entry name" value="RmlC-like_jellyroll"/>
</dbReference>
<evidence type="ECO:0000313" key="6">
    <source>
        <dbReference type="EMBL" id="QMW23405.1"/>
    </source>
</evidence>
<keyword evidence="1" id="KW-0805">Transcription regulation</keyword>
<feature type="domain" description="Cyclic nucleotide-binding" evidence="4">
    <location>
        <begin position="1"/>
        <end position="61"/>
    </location>
</feature>
<dbReference type="InterPro" id="IPR018490">
    <property type="entry name" value="cNMP-bd_dom_sf"/>
</dbReference>
<dbReference type="RefSeq" id="WP_182297217.1">
    <property type="nucleotide sequence ID" value="NZ_CP059851.1"/>
</dbReference>
<dbReference type="GO" id="GO:0005829">
    <property type="term" value="C:cytosol"/>
    <property type="evidence" value="ECO:0007669"/>
    <property type="project" value="TreeGrafter"/>
</dbReference>
<evidence type="ECO:0000259" key="4">
    <source>
        <dbReference type="PROSITE" id="PS50042"/>
    </source>
</evidence>
<dbReference type="InterPro" id="IPR012318">
    <property type="entry name" value="HTH_CRP"/>
</dbReference>
<dbReference type="SUPFAM" id="SSF46785">
    <property type="entry name" value="Winged helix' DNA-binding domain"/>
    <property type="match status" value="1"/>
</dbReference>
<protein>
    <submittedName>
        <fullName evidence="6">Crp/Fnr family transcriptional regulator</fullName>
    </submittedName>
</protein>
<reference evidence="6 7" key="1">
    <citation type="submission" date="2020-07" db="EMBL/GenBank/DDBJ databases">
        <title>Complete genome sequence for Sandaracinobacter sp. M6.</title>
        <authorList>
            <person name="Tang Y."/>
            <person name="Liu Q."/>
            <person name="Guo Z."/>
            <person name="Lei P."/>
            <person name="Huang B."/>
        </authorList>
    </citation>
    <scope>NUCLEOTIDE SEQUENCE [LARGE SCALE GENOMIC DNA]</scope>
    <source>
        <strain evidence="6 7">M6</strain>
    </source>
</reference>
<dbReference type="Proteomes" id="UP000515292">
    <property type="component" value="Chromosome"/>
</dbReference>
<gene>
    <name evidence="6" type="ORF">H3309_02570</name>
</gene>
<dbReference type="InterPro" id="IPR000595">
    <property type="entry name" value="cNMP-bd_dom"/>
</dbReference>
<keyword evidence="2" id="KW-0238">DNA-binding</keyword>
<keyword evidence="7" id="KW-1185">Reference proteome</keyword>
<dbReference type="InterPro" id="IPR050397">
    <property type="entry name" value="Env_Response_Regulators"/>
</dbReference>
<dbReference type="EMBL" id="CP059851">
    <property type="protein sequence ID" value="QMW23405.1"/>
    <property type="molecule type" value="Genomic_DNA"/>
</dbReference>
<name>A0A7G5IJ63_9SPHN</name>
<sequence length="194" mass="20537">MAARAQLRRWPAQATMVAAGGEAGGAYLMLGGEAQALAYTAAGHMVLLGRYLPGDLFGDMAGPAESEHDLVALLPSEAGQFTSATFVALVEMHGCIAIALAKQLTARLSAATRRMVEVATVSTTGRIHAELLRLAGDARVIRPAPVLSQLAIALQTTRETVSRTISALEKRGIVRREDGALFIVAPHRLEELLE</sequence>
<accession>A0A7G5IJ63</accession>
<feature type="domain" description="HTH crp-type" evidence="5">
    <location>
        <begin position="121"/>
        <end position="187"/>
    </location>
</feature>
<dbReference type="PANTHER" id="PTHR24567">
    <property type="entry name" value="CRP FAMILY TRANSCRIPTIONAL REGULATORY PROTEIN"/>
    <property type="match status" value="1"/>
</dbReference>
<evidence type="ECO:0000256" key="2">
    <source>
        <dbReference type="ARBA" id="ARBA00023125"/>
    </source>
</evidence>
<evidence type="ECO:0000256" key="3">
    <source>
        <dbReference type="ARBA" id="ARBA00023163"/>
    </source>
</evidence>
<dbReference type="InterPro" id="IPR036390">
    <property type="entry name" value="WH_DNA-bd_sf"/>
</dbReference>
<dbReference type="SUPFAM" id="SSF51206">
    <property type="entry name" value="cAMP-binding domain-like"/>
    <property type="match status" value="1"/>
</dbReference>
<dbReference type="Pfam" id="PF13545">
    <property type="entry name" value="HTH_Crp_2"/>
    <property type="match status" value="1"/>
</dbReference>
<evidence type="ECO:0000256" key="1">
    <source>
        <dbReference type="ARBA" id="ARBA00023015"/>
    </source>
</evidence>
<dbReference type="PROSITE" id="PS50042">
    <property type="entry name" value="CNMP_BINDING_3"/>
    <property type="match status" value="1"/>
</dbReference>
<proteinExistence type="predicted"/>
<dbReference type="KEGG" id="sand:H3309_02570"/>
<dbReference type="GO" id="GO:0003700">
    <property type="term" value="F:DNA-binding transcription factor activity"/>
    <property type="evidence" value="ECO:0007669"/>
    <property type="project" value="TreeGrafter"/>
</dbReference>
<keyword evidence="3" id="KW-0804">Transcription</keyword>
<evidence type="ECO:0000313" key="7">
    <source>
        <dbReference type="Proteomes" id="UP000515292"/>
    </source>
</evidence>
<dbReference type="AlphaFoldDB" id="A0A7G5IJ63"/>
<dbReference type="Gene3D" id="2.60.120.10">
    <property type="entry name" value="Jelly Rolls"/>
    <property type="match status" value="1"/>
</dbReference>
<organism evidence="6 7">
    <name type="scientific">Sandaracinobacteroides saxicola</name>
    <dbReference type="NCBI Taxonomy" id="2759707"/>
    <lineage>
        <taxon>Bacteria</taxon>
        <taxon>Pseudomonadati</taxon>
        <taxon>Pseudomonadota</taxon>
        <taxon>Alphaproteobacteria</taxon>
        <taxon>Sphingomonadales</taxon>
        <taxon>Sphingosinicellaceae</taxon>
        <taxon>Sandaracinobacteroides</taxon>
    </lineage>
</organism>
<dbReference type="PANTHER" id="PTHR24567:SF28">
    <property type="entry name" value="LISTERIOLYSIN REGULATORY PROTEIN"/>
    <property type="match status" value="1"/>
</dbReference>
<dbReference type="Pfam" id="PF00027">
    <property type="entry name" value="cNMP_binding"/>
    <property type="match status" value="1"/>
</dbReference>
<dbReference type="PROSITE" id="PS51063">
    <property type="entry name" value="HTH_CRP_2"/>
    <property type="match status" value="1"/>
</dbReference>